<dbReference type="Pfam" id="PF00628">
    <property type="entry name" value="PHD"/>
    <property type="match status" value="1"/>
</dbReference>
<dbReference type="Proteomes" id="UP000235145">
    <property type="component" value="Unassembled WGS sequence"/>
</dbReference>
<comment type="subcellular location">
    <subcellularLocation>
        <location evidence="2">Nucleus</location>
    </subcellularLocation>
</comment>
<keyword evidence="5" id="KW-0479">Metal-binding</keyword>
<proteinExistence type="predicted"/>
<dbReference type="PROSITE" id="PS51727">
    <property type="entry name" value="CBP_P300_HAT"/>
    <property type="match status" value="1"/>
</dbReference>
<evidence type="ECO:0000313" key="14">
    <source>
        <dbReference type="EMBL" id="KAJ0212499.1"/>
    </source>
</evidence>
<evidence type="ECO:0000256" key="2">
    <source>
        <dbReference type="ARBA" id="ARBA00004123"/>
    </source>
</evidence>
<dbReference type="AlphaFoldDB" id="A0A9R1XH48"/>
<gene>
    <name evidence="14" type="ORF">LSAT_V11C400207810</name>
</gene>
<dbReference type="InterPro" id="IPR013083">
    <property type="entry name" value="Znf_RING/FYVE/PHD"/>
</dbReference>
<dbReference type="SMART" id="SM01250">
    <property type="entry name" value="KAT11"/>
    <property type="match status" value="1"/>
</dbReference>
<evidence type="ECO:0000313" key="15">
    <source>
        <dbReference type="Proteomes" id="UP000235145"/>
    </source>
</evidence>
<keyword evidence="15" id="KW-1185">Reference proteome</keyword>
<comment type="function">
    <text evidence="1">Acetyltransferase enzyme. Acetylates histones, giving a specific tag for transcriptional activation.</text>
</comment>
<evidence type="ECO:0000256" key="8">
    <source>
        <dbReference type="ARBA" id="ARBA00022853"/>
    </source>
</evidence>
<evidence type="ECO:0000256" key="9">
    <source>
        <dbReference type="ARBA" id="ARBA00023015"/>
    </source>
</evidence>
<dbReference type="GO" id="GO:0004402">
    <property type="term" value="F:histone acetyltransferase activity"/>
    <property type="evidence" value="ECO:0007669"/>
    <property type="project" value="InterPro"/>
</dbReference>
<sequence>MVCSTLLERVIPDSTFACHAITIPMEWWVQCDRCEAWQHQICSLFNDQRNDGGQADYTCPNCYMEEVERGERMPLPQSAVLGAKDLPRTILSDHKESRLFGKLKQERLERAEALVVKVVSFVDKKLEVKQQFLEIFQEENYLVEFGYKSKVVLLFQKIEGVEVCLFRMYVQEFGEECPQPNHRRVYLSYLDSINYFRPEIKAVTGEALHTFVYHEILHSETSMSFKTMDDGQVLLYAVLLMCIMSSKVARML</sequence>
<dbReference type="GO" id="GO:0006355">
    <property type="term" value="P:regulation of DNA-templated transcription"/>
    <property type="evidence" value="ECO:0007669"/>
    <property type="project" value="InterPro"/>
</dbReference>
<evidence type="ECO:0000256" key="3">
    <source>
        <dbReference type="ARBA" id="ARBA00013184"/>
    </source>
</evidence>
<protein>
    <recommendedName>
        <fullName evidence="3">histone acetyltransferase</fullName>
        <ecNumber evidence="3">2.3.1.48</ecNumber>
    </recommendedName>
</protein>
<evidence type="ECO:0000256" key="4">
    <source>
        <dbReference type="ARBA" id="ARBA00022679"/>
    </source>
</evidence>
<organism evidence="14 15">
    <name type="scientific">Lactuca sativa</name>
    <name type="common">Garden lettuce</name>
    <dbReference type="NCBI Taxonomy" id="4236"/>
    <lineage>
        <taxon>Eukaryota</taxon>
        <taxon>Viridiplantae</taxon>
        <taxon>Streptophyta</taxon>
        <taxon>Embryophyta</taxon>
        <taxon>Tracheophyta</taxon>
        <taxon>Spermatophyta</taxon>
        <taxon>Magnoliopsida</taxon>
        <taxon>eudicotyledons</taxon>
        <taxon>Gunneridae</taxon>
        <taxon>Pentapetalae</taxon>
        <taxon>asterids</taxon>
        <taxon>campanulids</taxon>
        <taxon>Asterales</taxon>
        <taxon>Asteraceae</taxon>
        <taxon>Cichorioideae</taxon>
        <taxon>Cichorieae</taxon>
        <taxon>Lactucinae</taxon>
        <taxon>Lactuca</taxon>
    </lineage>
</organism>
<keyword evidence="4" id="KW-0808">Transferase</keyword>
<keyword evidence="10" id="KW-0804">Transcription</keyword>
<dbReference type="Pfam" id="PF08214">
    <property type="entry name" value="HAT_KAT11"/>
    <property type="match status" value="1"/>
</dbReference>
<accession>A0A9R1XH48</accession>
<keyword evidence="11" id="KW-0539">Nucleus</keyword>
<feature type="domain" description="CBP/p300-type HAT" evidence="13">
    <location>
        <begin position="80"/>
        <end position="252"/>
    </location>
</feature>
<evidence type="ECO:0000256" key="11">
    <source>
        <dbReference type="ARBA" id="ARBA00023242"/>
    </source>
</evidence>
<keyword evidence="6" id="KW-0863">Zinc-finger</keyword>
<comment type="catalytic activity">
    <reaction evidence="12">
        <text>L-lysyl-[protein] + acetyl-CoA = N(6)-acetyl-L-lysyl-[protein] + CoA + H(+)</text>
        <dbReference type="Rhea" id="RHEA:45948"/>
        <dbReference type="Rhea" id="RHEA-COMP:9752"/>
        <dbReference type="Rhea" id="RHEA-COMP:10731"/>
        <dbReference type="ChEBI" id="CHEBI:15378"/>
        <dbReference type="ChEBI" id="CHEBI:29969"/>
        <dbReference type="ChEBI" id="CHEBI:57287"/>
        <dbReference type="ChEBI" id="CHEBI:57288"/>
        <dbReference type="ChEBI" id="CHEBI:61930"/>
        <dbReference type="EC" id="2.3.1.48"/>
    </reaction>
</comment>
<dbReference type="GO" id="GO:0005634">
    <property type="term" value="C:nucleus"/>
    <property type="evidence" value="ECO:0007669"/>
    <property type="project" value="UniProtKB-SubCell"/>
</dbReference>
<reference evidence="14 15" key="1">
    <citation type="journal article" date="2017" name="Nat. Commun.">
        <title>Genome assembly with in vitro proximity ligation data and whole-genome triplication in lettuce.</title>
        <authorList>
            <person name="Reyes-Chin-Wo S."/>
            <person name="Wang Z."/>
            <person name="Yang X."/>
            <person name="Kozik A."/>
            <person name="Arikit S."/>
            <person name="Song C."/>
            <person name="Xia L."/>
            <person name="Froenicke L."/>
            <person name="Lavelle D.O."/>
            <person name="Truco M.J."/>
            <person name="Xia R."/>
            <person name="Zhu S."/>
            <person name="Xu C."/>
            <person name="Xu H."/>
            <person name="Xu X."/>
            <person name="Cox K."/>
            <person name="Korf I."/>
            <person name="Meyers B.C."/>
            <person name="Michelmore R.W."/>
        </authorList>
    </citation>
    <scope>NUCLEOTIDE SEQUENCE [LARGE SCALE GENOMIC DNA]</scope>
    <source>
        <strain evidence="15">cv. Salinas</strain>
        <tissue evidence="14">Seedlings</tissue>
    </source>
</reference>
<dbReference type="InterPro" id="IPR011011">
    <property type="entry name" value="Znf_FYVE_PHD"/>
</dbReference>
<dbReference type="PANTHER" id="PTHR13808">
    <property type="entry name" value="CBP/P300-RELATED"/>
    <property type="match status" value="1"/>
</dbReference>
<dbReference type="EC" id="2.3.1.48" evidence="3"/>
<dbReference type="SUPFAM" id="SSF57903">
    <property type="entry name" value="FYVE/PHD zinc finger"/>
    <property type="match status" value="1"/>
</dbReference>
<dbReference type="InterPro" id="IPR031162">
    <property type="entry name" value="CBP_P300_HAT"/>
</dbReference>
<evidence type="ECO:0000256" key="6">
    <source>
        <dbReference type="ARBA" id="ARBA00022771"/>
    </source>
</evidence>
<evidence type="ECO:0000259" key="13">
    <source>
        <dbReference type="PROSITE" id="PS51727"/>
    </source>
</evidence>
<dbReference type="GO" id="GO:0008270">
    <property type="term" value="F:zinc ion binding"/>
    <property type="evidence" value="ECO:0007669"/>
    <property type="project" value="UniProtKB-KW"/>
</dbReference>
<dbReference type="InterPro" id="IPR019787">
    <property type="entry name" value="Znf_PHD-finger"/>
</dbReference>
<name>A0A9R1XH48_LACSA</name>
<dbReference type="PANTHER" id="PTHR13808:SF1">
    <property type="entry name" value="HISTONE ACETYLTRANSFERASE"/>
    <property type="match status" value="1"/>
</dbReference>
<dbReference type="Gene3D" id="3.30.40.10">
    <property type="entry name" value="Zinc/RING finger domain, C3HC4 (zinc finger)"/>
    <property type="match status" value="1"/>
</dbReference>
<keyword evidence="7" id="KW-0862">Zinc</keyword>
<evidence type="ECO:0000256" key="12">
    <source>
        <dbReference type="ARBA" id="ARBA00048017"/>
    </source>
</evidence>
<evidence type="ECO:0000256" key="1">
    <source>
        <dbReference type="ARBA" id="ARBA00002581"/>
    </source>
</evidence>
<evidence type="ECO:0000256" key="7">
    <source>
        <dbReference type="ARBA" id="ARBA00022833"/>
    </source>
</evidence>
<evidence type="ECO:0000256" key="5">
    <source>
        <dbReference type="ARBA" id="ARBA00022723"/>
    </source>
</evidence>
<keyword evidence="9" id="KW-0805">Transcription regulation</keyword>
<keyword evidence="8" id="KW-0156">Chromatin regulator</keyword>
<evidence type="ECO:0000256" key="10">
    <source>
        <dbReference type="ARBA" id="ARBA00023163"/>
    </source>
</evidence>
<dbReference type="InterPro" id="IPR013178">
    <property type="entry name" value="Histone_AcTrfase_Rtt109/CBP"/>
</dbReference>
<comment type="caution">
    <text evidence="14">The sequence shown here is derived from an EMBL/GenBank/DDBJ whole genome shotgun (WGS) entry which is preliminary data.</text>
</comment>
<dbReference type="EMBL" id="NBSK02000004">
    <property type="protein sequence ID" value="KAJ0212499.1"/>
    <property type="molecule type" value="Genomic_DNA"/>
</dbReference>